<dbReference type="InterPro" id="IPR016186">
    <property type="entry name" value="C-type_lectin-like/link_sf"/>
</dbReference>
<proteinExistence type="predicted"/>
<dbReference type="SMART" id="SM00034">
    <property type="entry name" value="CLECT"/>
    <property type="match status" value="1"/>
</dbReference>
<organism evidence="3">
    <name type="scientific">Drosophila santomea</name>
    <name type="common">Fruit fly</name>
    <dbReference type="NCBI Taxonomy" id="129105"/>
    <lineage>
        <taxon>Eukaryota</taxon>
        <taxon>Metazoa</taxon>
        <taxon>Ecdysozoa</taxon>
        <taxon>Arthropoda</taxon>
        <taxon>Hexapoda</taxon>
        <taxon>Insecta</taxon>
        <taxon>Pterygota</taxon>
        <taxon>Neoptera</taxon>
        <taxon>Endopterygota</taxon>
        <taxon>Diptera</taxon>
        <taxon>Brachycera</taxon>
        <taxon>Muscomorpha</taxon>
        <taxon>Ephydroidea</taxon>
        <taxon>Drosophilidae</taxon>
        <taxon>Drosophila</taxon>
        <taxon>Sophophora</taxon>
    </lineage>
</organism>
<sequence>MQKLAVVLFYVIITGCPHGFQAISPNCTTPGRLHKEFEEMCQRPCLRIAAPLTPYVQQLQDELNWRRMYPGFEKYGHRLFYVEQAELVNWAEAIAACHKKGAQLAEFEDDEEFQAVLKKSTPRGTYWVGITEGKDGGFTSEITKKPARFLNWVYGQPIKLKEPACVATRSGKGIFTQPCQLINNYICRVELPLKRK</sequence>
<dbReference type="PROSITE" id="PS50041">
    <property type="entry name" value="C_TYPE_LECTIN_2"/>
    <property type="match status" value="1"/>
</dbReference>
<feature type="signal peptide" evidence="1">
    <location>
        <begin position="1"/>
        <end position="22"/>
    </location>
</feature>
<gene>
    <name evidence="3" type="primary">Acp23D4a</name>
</gene>
<feature type="chain" id="PRO_5004232291" evidence="1">
    <location>
        <begin position="23"/>
        <end position="196"/>
    </location>
</feature>
<protein>
    <submittedName>
        <fullName evidence="3">ACP23D4a</fullName>
    </submittedName>
</protein>
<evidence type="ECO:0000256" key="1">
    <source>
        <dbReference type="SAM" id="SignalP"/>
    </source>
</evidence>
<dbReference type="SUPFAM" id="SSF56436">
    <property type="entry name" value="C-type lectin-like"/>
    <property type="match status" value="1"/>
</dbReference>
<dbReference type="EMBL" id="DQ096210">
    <property type="protein sequence ID" value="AAZ40436.1"/>
    <property type="molecule type" value="Genomic_DNA"/>
</dbReference>
<dbReference type="Pfam" id="PF00059">
    <property type="entry name" value="Lectin_C"/>
    <property type="match status" value="1"/>
</dbReference>
<dbReference type="CDD" id="cd00037">
    <property type="entry name" value="CLECT"/>
    <property type="match status" value="1"/>
</dbReference>
<accession>Q45WI5</accession>
<name>Q45WI5_DROSN</name>
<dbReference type="PROSITE" id="PS51257">
    <property type="entry name" value="PROKAR_LIPOPROTEIN"/>
    <property type="match status" value="1"/>
</dbReference>
<dbReference type="Gene3D" id="3.10.100.10">
    <property type="entry name" value="Mannose-Binding Protein A, subunit A"/>
    <property type="match status" value="1"/>
</dbReference>
<dbReference type="AlphaFoldDB" id="Q45WI5"/>
<dbReference type="InterPro" id="IPR016187">
    <property type="entry name" value="CTDL_fold"/>
</dbReference>
<evidence type="ECO:0000313" key="3">
    <source>
        <dbReference type="EMBL" id="AAZ40436.1"/>
    </source>
</evidence>
<keyword evidence="1" id="KW-0732">Signal</keyword>
<evidence type="ECO:0000259" key="2">
    <source>
        <dbReference type="PROSITE" id="PS50041"/>
    </source>
</evidence>
<dbReference type="InterPro" id="IPR001304">
    <property type="entry name" value="C-type_lectin-like"/>
</dbReference>
<feature type="domain" description="C-type lectin" evidence="2">
    <location>
        <begin position="75"/>
        <end position="188"/>
    </location>
</feature>
<reference evidence="3" key="1">
    <citation type="journal article" date="2005" name="Mol. Biol. Evol.">
        <title>Rapid evolution of genomic Acp complement in the melanogaster subgroup of Drosophila.</title>
        <authorList>
            <person name="Begun D.J."/>
            <person name="Lindfors H.A."/>
        </authorList>
    </citation>
    <scope>NUCLEOTIDE SEQUENCE</scope>
    <source>
        <strain evidence="3">Santomea3B</strain>
    </source>
</reference>